<dbReference type="GO" id="GO:0016020">
    <property type="term" value="C:membrane"/>
    <property type="evidence" value="ECO:0007669"/>
    <property type="project" value="InterPro"/>
</dbReference>
<feature type="domain" description="CzcB-like C-terminal circularly permuted SH3-like" evidence="6">
    <location>
        <begin position="138"/>
        <end position="196"/>
    </location>
</feature>
<dbReference type="PANTHER" id="PTHR30097">
    <property type="entry name" value="CATION EFFLUX SYSTEM PROTEIN CUSB"/>
    <property type="match status" value="1"/>
</dbReference>
<dbReference type="GO" id="GO:0060003">
    <property type="term" value="P:copper ion export"/>
    <property type="evidence" value="ECO:0007669"/>
    <property type="project" value="TreeGrafter"/>
</dbReference>
<accession>A0A9D7SGY4</accession>
<comment type="similarity">
    <text evidence="1">Belongs to the membrane fusion protein (MFP) (TC 8.A.1) family.</text>
</comment>
<sequence>MPPEALERLDKGGELQKTLTLRSPISGVITAKTVVEGSRVGPGEAPMEITDLGRLWAQAEVYEAELSRVRVGLAAELRFSGQEGRAYPGRVAFIDPVLDPKTRTAKVRIEVANPKGELRPDMFGDAVLKSAGGKGLLIPMDAVLDSGTRKVVFVALGDGKFEPREVETGPASGDLVAVRRGLEAGDEVVTGAAFLVDSESRLRAALAQMGAKADAKGTPAPPEHKH</sequence>
<proteinExistence type="inferred from homology"/>
<dbReference type="GO" id="GO:0015679">
    <property type="term" value="P:plasma membrane copper ion transport"/>
    <property type="evidence" value="ECO:0007669"/>
    <property type="project" value="TreeGrafter"/>
</dbReference>
<dbReference type="SUPFAM" id="SSF111369">
    <property type="entry name" value="HlyD-like secretion proteins"/>
    <property type="match status" value="1"/>
</dbReference>
<dbReference type="FunFam" id="2.40.420.20:FF:000003">
    <property type="entry name" value="Cation efflux system protein cusB"/>
    <property type="match status" value="1"/>
</dbReference>
<comment type="caution">
    <text evidence="7">The sequence shown here is derived from an EMBL/GenBank/DDBJ whole genome shotgun (WGS) entry which is preliminary data.</text>
</comment>
<dbReference type="GO" id="GO:0022857">
    <property type="term" value="F:transmembrane transporter activity"/>
    <property type="evidence" value="ECO:0007669"/>
    <property type="project" value="InterPro"/>
</dbReference>
<evidence type="ECO:0000256" key="2">
    <source>
        <dbReference type="ARBA" id="ARBA00022448"/>
    </source>
</evidence>
<dbReference type="Pfam" id="PF25954">
    <property type="entry name" value="Beta-barrel_RND_2"/>
    <property type="match status" value="1"/>
</dbReference>
<dbReference type="InterPro" id="IPR051909">
    <property type="entry name" value="MFP_Cation_Efflux"/>
</dbReference>
<dbReference type="EMBL" id="JADKIO010000006">
    <property type="protein sequence ID" value="MBK9796688.1"/>
    <property type="molecule type" value="Genomic_DNA"/>
</dbReference>
<dbReference type="InterPro" id="IPR058792">
    <property type="entry name" value="Beta-barrel_RND_2"/>
</dbReference>
<dbReference type="GO" id="GO:0046914">
    <property type="term" value="F:transition metal ion binding"/>
    <property type="evidence" value="ECO:0007669"/>
    <property type="project" value="TreeGrafter"/>
</dbReference>
<keyword evidence="2" id="KW-0813">Transport</keyword>
<dbReference type="GO" id="GO:0030288">
    <property type="term" value="C:outer membrane-bounded periplasmic space"/>
    <property type="evidence" value="ECO:0007669"/>
    <property type="project" value="TreeGrafter"/>
</dbReference>
<protein>
    <submittedName>
        <fullName evidence="7">Efflux RND transporter periplasmic adaptor subunit</fullName>
    </submittedName>
</protein>
<dbReference type="InterPro" id="IPR058649">
    <property type="entry name" value="CzcB_C"/>
</dbReference>
<dbReference type="AlphaFoldDB" id="A0A9D7SGY4"/>
<organism evidence="7 8">
    <name type="scientific">Candidatus Geothrix skivensis</name>
    <dbReference type="NCBI Taxonomy" id="2954439"/>
    <lineage>
        <taxon>Bacteria</taxon>
        <taxon>Pseudomonadati</taxon>
        <taxon>Acidobacteriota</taxon>
        <taxon>Holophagae</taxon>
        <taxon>Holophagales</taxon>
        <taxon>Holophagaceae</taxon>
        <taxon>Geothrix</taxon>
    </lineage>
</organism>
<dbReference type="InterPro" id="IPR006143">
    <property type="entry name" value="RND_pump_MFP"/>
</dbReference>
<evidence type="ECO:0000256" key="4">
    <source>
        <dbReference type="ARBA" id="ARBA00023065"/>
    </source>
</evidence>
<dbReference type="Proteomes" id="UP000886657">
    <property type="component" value="Unassembled WGS sequence"/>
</dbReference>
<evidence type="ECO:0000256" key="3">
    <source>
        <dbReference type="ARBA" id="ARBA00022729"/>
    </source>
</evidence>
<reference evidence="7" key="1">
    <citation type="submission" date="2020-10" db="EMBL/GenBank/DDBJ databases">
        <title>Connecting structure to function with the recovery of over 1000 high-quality activated sludge metagenome-assembled genomes encoding full-length rRNA genes using long-read sequencing.</title>
        <authorList>
            <person name="Singleton C.M."/>
            <person name="Petriglieri F."/>
            <person name="Kristensen J.M."/>
            <person name="Kirkegaard R.H."/>
            <person name="Michaelsen T.Y."/>
            <person name="Andersen M.H."/>
            <person name="Karst S.M."/>
            <person name="Dueholm M.S."/>
            <person name="Nielsen P.H."/>
            <person name="Albertsen M."/>
        </authorList>
    </citation>
    <scope>NUCLEOTIDE SEQUENCE</scope>
    <source>
        <strain evidence="7">Skiv_18-Q3-R9-52_MAXAC.067</strain>
    </source>
</reference>
<evidence type="ECO:0000313" key="8">
    <source>
        <dbReference type="Proteomes" id="UP000886657"/>
    </source>
</evidence>
<dbReference type="NCBIfam" id="TIGR01730">
    <property type="entry name" value="RND_mfp"/>
    <property type="match status" value="1"/>
</dbReference>
<dbReference type="FunFam" id="2.40.30.170:FF:000010">
    <property type="entry name" value="Efflux RND transporter periplasmic adaptor subunit"/>
    <property type="match status" value="1"/>
</dbReference>
<dbReference type="Pfam" id="PF25975">
    <property type="entry name" value="CzcB_C"/>
    <property type="match status" value="1"/>
</dbReference>
<feature type="domain" description="CusB-like beta-barrel" evidence="5">
    <location>
        <begin position="55"/>
        <end position="130"/>
    </location>
</feature>
<dbReference type="PANTHER" id="PTHR30097:SF15">
    <property type="entry name" value="CATION EFFLUX SYSTEM PROTEIN CUSB"/>
    <property type="match status" value="1"/>
</dbReference>
<gene>
    <name evidence="7" type="ORF">IPP58_09345</name>
</gene>
<evidence type="ECO:0000256" key="1">
    <source>
        <dbReference type="ARBA" id="ARBA00009477"/>
    </source>
</evidence>
<name>A0A9D7SGY4_9BACT</name>
<dbReference type="Gene3D" id="2.40.30.170">
    <property type="match status" value="1"/>
</dbReference>
<evidence type="ECO:0000259" key="6">
    <source>
        <dbReference type="Pfam" id="PF25975"/>
    </source>
</evidence>
<evidence type="ECO:0000313" key="7">
    <source>
        <dbReference type="EMBL" id="MBK9796688.1"/>
    </source>
</evidence>
<keyword evidence="4" id="KW-0406">Ion transport</keyword>
<keyword evidence="3" id="KW-0732">Signal</keyword>
<dbReference type="Gene3D" id="2.40.420.20">
    <property type="match status" value="1"/>
</dbReference>
<evidence type="ECO:0000259" key="5">
    <source>
        <dbReference type="Pfam" id="PF25954"/>
    </source>
</evidence>